<proteinExistence type="predicted"/>
<accession>A0A7X0NM14</accession>
<dbReference type="Proteomes" id="UP000565579">
    <property type="component" value="Unassembled WGS sequence"/>
</dbReference>
<dbReference type="RefSeq" id="WP_185100676.1">
    <property type="nucleotide sequence ID" value="NZ_BAAAXY010000141.1"/>
</dbReference>
<keyword evidence="2" id="KW-1185">Reference proteome</keyword>
<reference evidence="1 2" key="1">
    <citation type="submission" date="2020-08" db="EMBL/GenBank/DDBJ databases">
        <title>Sequencing the genomes of 1000 actinobacteria strains.</title>
        <authorList>
            <person name="Klenk H.-P."/>
        </authorList>
    </citation>
    <scope>NUCLEOTIDE SEQUENCE [LARGE SCALE GENOMIC DNA]</scope>
    <source>
        <strain evidence="1 2">DSM 43768</strain>
    </source>
</reference>
<protein>
    <submittedName>
        <fullName evidence="1">Uncharacterized protein</fullName>
    </submittedName>
</protein>
<dbReference type="AlphaFoldDB" id="A0A7X0NM14"/>
<gene>
    <name evidence="1" type="ORF">HD593_000694</name>
</gene>
<comment type="caution">
    <text evidence="1">The sequence shown here is derived from an EMBL/GenBank/DDBJ whole genome shotgun (WGS) entry which is preliminary data.</text>
</comment>
<evidence type="ECO:0000313" key="1">
    <source>
        <dbReference type="EMBL" id="MBB6545899.1"/>
    </source>
</evidence>
<dbReference type="EMBL" id="JACHMI010000001">
    <property type="protein sequence ID" value="MBB6545899.1"/>
    <property type="molecule type" value="Genomic_DNA"/>
</dbReference>
<evidence type="ECO:0000313" key="2">
    <source>
        <dbReference type="Proteomes" id="UP000565579"/>
    </source>
</evidence>
<organism evidence="1 2">
    <name type="scientific">Nonomuraea rubra</name>
    <dbReference type="NCBI Taxonomy" id="46180"/>
    <lineage>
        <taxon>Bacteria</taxon>
        <taxon>Bacillati</taxon>
        <taxon>Actinomycetota</taxon>
        <taxon>Actinomycetes</taxon>
        <taxon>Streptosporangiales</taxon>
        <taxon>Streptosporangiaceae</taxon>
        <taxon>Nonomuraea</taxon>
    </lineage>
</organism>
<name>A0A7X0NM14_9ACTN</name>
<sequence>MGWWDVKDDAERERWEFAPLVSVGPLRFGTSHADVARALGRSPEDLMRRSSELDFKHEGVQLYFDIHELLAGIAIDMRTGPQVTLDGTELVARVPSVMEEWLENYLTAKELPFYYFGNYEPGSVDLGFILRVQRADDRLLTRPLFLNEAWADDTERIPRNEWAIH</sequence>